<keyword evidence="3" id="KW-1185">Reference proteome</keyword>
<gene>
    <name evidence="2" type="ORF">DERP_012356</name>
</gene>
<dbReference type="InterPro" id="IPR011333">
    <property type="entry name" value="SKP1/BTB/POZ_sf"/>
</dbReference>
<feature type="domain" description="BTB" evidence="1">
    <location>
        <begin position="1"/>
        <end position="46"/>
    </location>
</feature>
<dbReference type="Pfam" id="PF00651">
    <property type="entry name" value="BTB"/>
    <property type="match status" value="1"/>
</dbReference>
<reference evidence="2 3" key="1">
    <citation type="journal article" date="2018" name="J. Allergy Clin. Immunol.">
        <title>High-quality assembly of Dermatophagoides pteronyssinus genome and transcriptome reveals a wide range of novel allergens.</title>
        <authorList>
            <person name="Liu X.Y."/>
            <person name="Yang K.Y."/>
            <person name="Wang M.Q."/>
            <person name="Kwok J.S."/>
            <person name="Zeng X."/>
            <person name="Yang Z."/>
            <person name="Xiao X.J."/>
            <person name="Lau C.P."/>
            <person name="Li Y."/>
            <person name="Huang Z.M."/>
            <person name="Ba J.G."/>
            <person name="Yim A.K."/>
            <person name="Ouyang C.Y."/>
            <person name="Ngai S.M."/>
            <person name="Chan T.F."/>
            <person name="Leung E.L."/>
            <person name="Liu L."/>
            <person name="Liu Z.G."/>
            <person name="Tsui S.K."/>
        </authorList>
    </citation>
    <scope>NUCLEOTIDE SEQUENCE [LARGE SCALE GENOMIC DNA]</scope>
    <source>
        <strain evidence="2">Derp</strain>
    </source>
</reference>
<evidence type="ECO:0000313" key="2">
    <source>
        <dbReference type="EMBL" id="KAH9413979.1"/>
    </source>
</evidence>
<protein>
    <recommendedName>
        <fullName evidence="1">BTB domain-containing protein</fullName>
    </recommendedName>
</protein>
<name>A0ABQ8IUN1_DERPT</name>
<dbReference type="PROSITE" id="PS50097">
    <property type="entry name" value="BTB"/>
    <property type="match status" value="1"/>
</dbReference>
<reference evidence="2 3" key="2">
    <citation type="journal article" date="2022" name="Mol. Biol. Evol.">
        <title>Comparative Genomics Reveals Insights into the Divergent Evolution of Astigmatic Mites and Household Pest Adaptations.</title>
        <authorList>
            <person name="Xiong Q."/>
            <person name="Wan A.T."/>
            <person name="Liu X."/>
            <person name="Fung C.S."/>
            <person name="Xiao X."/>
            <person name="Malainual N."/>
            <person name="Hou J."/>
            <person name="Wang L."/>
            <person name="Wang M."/>
            <person name="Yang K.Y."/>
            <person name="Cui Y."/>
            <person name="Leung E.L."/>
            <person name="Nong W."/>
            <person name="Shin S.K."/>
            <person name="Au S.W."/>
            <person name="Jeong K.Y."/>
            <person name="Chew F.T."/>
            <person name="Hui J.H."/>
            <person name="Leung T.F."/>
            <person name="Tungtrongchitr A."/>
            <person name="Zhong N."/>
            <person name="Liu Z."/>
            <person name="Tsui S.K."/>
        </authorList>
    </citation>
    <scope>NUCLEOTIDE SEQUENCE [LARGE SCALE GENOMIC DNA]</scope>
    <source>
        <strain evidence="2">Derp</strain>
    </source>
</reference>
<dbReference type="Gene3D" id="3.30.710.10">
    <property type="entry name" value="Potassium Channel Kv1.1, Chain A"/>
    <property type="match status" value="1"/>
</dbReference>
<sequence>MSSKYYSRMFSGDWQENNQVIIKDYSYDIYYSYLEMLHTGRIRINQSNIAELIDLANCYCDERLMKHCRTFIRRDLNKQTLFTYLPLISKYKLDDMHDKLVQLTIERFLPKITNNLFGKPKKYYRIS</sequence>
<dbReference type="EMBL" id="NJHN03000115">
    <property type="protein sequence ID" value="KAH9413979.1"/>
    <property type="molecule type" value="Genomic_DNA"/>
</dbReference>
<accession>A0ABQ8IUN1</accession>
<organism evidence="2 3">
    <name type="scientific">Dermatophagoides pteronyssinus</name>
    <name type="common">European house dust mite</name>
    <dbReference type="NCBI Taxonomy" id="6956"/>
    <lineage>
        <taxon>Eukaryota</taxon>
        <taxon>Metazoa</taxon>
        <taxon>Ecdysozoa</taxon>
        <taxon>Arthropoda</taxon>
        <taxon>Chelicerata</taxon>
        <taxon>Arachnida</taxon>
        <taxon>Acari</taxon>
        <taxon>Acariformes</taxon>
        <taxon>Sarcoptiformes</taxon>
        <taxon>Astigmata</taxon>
        <taxon>Psoroptidia</taxon>
        <taxon>Analgoidea</taxon>
        <taxon>Pyroglyphidae</taxon>
        <taxon>Dermatophagoidinae</taxon>
        <taxon>Dermatophagoides</taxon>
    </lineage>
</organism>
<evidence type="ECO:0000259" key="1">
    <source>
        <dbReference type="PROSITE" id="PS50097"/>
    </source>
</evidence>
<proteinExistence type="predicted"/>
<comment type="caution">
    <text evidence="2">The sequence shown here is derived from an EMBL/GenBank/DDBJ whole genome shotgun (WGS) entry which is preliminary data.</text>
</comment>
<dbReference type="InterPro" id="IPR000210">
    <property type="entry name" value="BTB/POZ_dom"/>
</dbReference>
<dbReference type="Proteomes" id="UP000887458">
    <property type="component" value="Unassembled WGS sequence"/>
</dbReference>
<evidence type="ECO:0000313" key="3">
    <source>
        <dbReference type="Proteomes" id="UP000887458"/>
    </source>
</evidence>
<dbReference type="SUPFAM" id="SSF54695">
    <property type="entry name" value="POZ domain"/>
    <property type="match status" value="1"/>
</dbReference>